<dbReference type="InterPro" id="IPR050397">
    <property type="entry name" value="Env_Response_Regulators"/>
</dbReference>
<evidence type="ECO:0000256" key="1">
    <source>
        <dbReference type="ARBA" id="ARBA00023015"/>
    </source>
</evidence>
<dbReference type="AlphaFoldDB" id="A0A1J5RX26"/>
<sequence>MIAGKDIGVGNPSVMPPFELVIDRDRADTACMPCTFCGLGELAFCHGLSPDQMRRLAAIMGQANVEADTTLFREGDPSQHFYSISIGAVKLYKLLSDGRRQITAFLFPGDFFGLSIQGGYAYTAEALTPVTLCRFPRRKLELLFQELPVLEKRLLDATINELAAAHDQMLLLGRKTAREKIATFLVSLWRKMEARGERQALLNLPMGRADIADYLGLTIETVSRTLTGFKREGLISLPDANHVHIRQGAALTRIAEGA</sequence>
<dbReference type="EMBL" id="MLJW01000146">
    <property type="protein sequence ID" value="OIQ96612.1"/>
    <property type="molecule type" value="Genomic_DNA"/>
</dbReference>
<dbReference type="PROSITE" id="PS51063">
    <property type="entry name" value="HTH_CRP_2"/>
    <property type="match status" value="1"/>
</dbReference>
<dbReference type="SMART" id="SM00419">
    <property type="entry name" value="HTH_CRP"/>
    <property type="match status" value="1"/>
</dbReference>
<dbReference type="Pfam" id="PF00027">
    <property type="entry name" value="cNMP_binding"/>
    <property type="match status" value="1"/>
</dbReference>
<feature type="domain" description="Cyclic nucleotide-binding" evidence="4">
    <location>
        <begin position="44"/>
        <end position="113"/>
    </location>
</feature>
<dbReference type="InterPro" id="IPR018335">
    <property type="entry name" value="Tscrpt_reg_HTH_Crp-type_CS"/>
</dbReference>
<dbReference type="InterPro" id="IPR018490">
    <property type="entry name" value="cNMP-bd_dom_sf"/>
</dbReference>
<dbReference type="PANTHER" id="PTHR24567">
    <property type="entry name" value="CRP FAMILY TRANSCRIPTIONAL REGULATORY PROTEIN"/>
    <property type="match status" value="1"/>
</dbReference>
<name>A0A1J5RX26_9ZZZZ</name>
<keyword evidence="2" id="KW-0238">DNA-binding</keyword>
<dbReference type="InterPro" id="IPR036388">
    <property type="entry name" value="WH-like_DNA-bd_sf"/>
</dbReference>
<keyword evidence="3" id="KW-0804">Transcription</keyword>
<dbReference type="Gene3D" id="1.10.10.10">
    <property type="entry name" value="Winged helix-like DNA-binding domain superfamily/Winged helix DNA-binding domain"/>
    <property type="match status" value="1"/>
</dbReference>
<dbReference type="InterPro" id="IPR000595">
    <property type="entry name" value="cNMP-bd_dom"/>
</dbReference>
<evidence type="ECO:0000256" key="3">
    <source>
        <dbReference type="ARBA" id="ARBA00023163"/>
    </source>
</evidence>
<keyword evidence="1" id="KW-0805">Transcription regulation</keyword>
<evidence type="ECO:0000259" key="5">
    <source>
        <dbReference type="PROSITE" id="PS51063"/>
    </source>
</evidence>
<dbReference type="CDD" id="cd00038">
    <property type="entry name" value="CAP_ED"/>
    <property type="match status" value="1"/>
</dbReference>
<dbReference type="SMART" id="SM00100">
    <property type="entry name" value="cNMP"/>
    <property type="match status" value="1"/>
</dbReference>
<dbReference type="InterPro" id="IPR014710">
    <property type="entry name" value="RmlC-like_jellyroll"/>
</dbReference>
<dbReference type="GO" id="GO:0005829">
    <property type="term" value="C:cytosol"/>
    <property type="evidence" value="ECO:0007669"/>
    <property type="project" value="TreeGrafter"/>
</dbReference>
<gene>
    <name evidence="6" type="primary">fixK_3</name>
    <name evidence="6" type="ORF">GALL_214380</name>
</gene>
<comment type="caution">
    <text evidence="6">The sequence shown here is derived from an EMBL/GenBank/DDBJ whole genome shotgun (WGS) entry which is preliminary data.</text>
</comment>
<dbReference type="PANTHER" id="PTHR24567:SF75">
    <property type="entry name" value="FUMARATE AND NITRATE REDUCTION REGULATORY PROTEIN"/>
    <property type="match status" value="1"/>
</dbReference>
<accession>A0A1J5RX26</accession>
<dbReference type="InterPro" id="IPR012318">
    <property type="entry name" value="HTH_CRP"/>
</dbReference>
<dbReference type="InterPro" id="IPR036390">
    <property type="entry name" value="WH_DNA-bd_sf"/>
</dbReference>
<feature type="domain" description="HTH crp-type" evidence="5">
    <location>
        <begin position="175"/>
        <end position="249"/>
    </location>
</feature>
<organism evidence="6">
    <name type="scientific">mine drainage metagenome</name>
    <dbReference type="NCBI Taxonomy" id="410659"/>
    <lineage>
        <taxon>unclassified sequences</taxon>
        <taxon>metagenomes</taxon>
        <taxon>ecological metagenomes</taxon>
    </lineage>
</organism>
<dbReference type="CDD" id="cd00092">
    <property type="entry name" value="HTH_CRP"/>
    <property type="match status" value="1"/>
</dbReference>
<dbReference type="SUPFAM" id="SSF46785">
    <property type="entry name" value="Winged helix' DNA-binding domain"/>
    <property type="match status" value="1"/>
</dbReference>
<evidence type="ECO:0000259" key="4">
    <source>
        <dbReference type="PROSITE" id="PS50042"/>
    </source>
</evidence>
<evidence type="ECO:0000313" key="6">
    <source>
        <dbReference type="EMBL" id="OIQ96612.1"/>
    </source>
</evidence>
<dbReference type="GO" id="GO:0003700">
    <property type="term" value="F:DNA-binding transcription factor activity"/>
    <property type="evidence" value="ECO:0007669"/>
    <property type="project" value="InterPro"/>
</dbReference>
<dbReference type="SUPFAM" id="SSF51206">
    <property type="entry name" value="cAMP-binding domain-like"/>
    <property type="match status" value="1"/>
</dbReference>
<dbReference type="FunFam" id="1.10.10.10:FF:000028">
    <property type="entry name" value="Fumarate/nitrate reduction transcriptional regulator Fnr"/>
    <property type="match status" value="1"/>
</dbReference>
<dbReference type="Gene3D" id="2.60.120.10">
    <property type="entry name" value="Jelly Rolls"/>
    <property type="match status" value="1"/>
</dbReference>
<evidence type="ECO:0000256" key="2">
    <source>
        <dbReference type="ARBA" id="ARBA00023125"/>
    </source>
</evidence>
<dbReference type="PROSITE" id="PS50042">
    <property type="entry name" value="CNMP_BINDING_3"/>
    <property type="match status" value="1"/>
</dbReference>
<reference evidence="6" key="1">
    <citation type="submission" date="2016-10" db="EMBL/GenBank/DDBJ databases">
        <title>Sequence of Gallionella enrichment culture.</title>
        <authorList>
            <person name="Poehlein A."/>
            <person name="Muehling M."/>
            <person name="Daniel R."/>
        </authorList>
    </citation>
    <scope>NUCLEOTIDE SEQUENCE</scope>
</reference>
<protein>
    <submittedName>
        <fullName evidence="6">Nitrogen fixation regulation protein FixK</fullName>
    </submittedName>
</protein>
<dbReference type="PRINTS" id="PR00034">
    <property type="entry name" value="HTHCRP"/>
</dbReference>
<proteinExistence type="predicted"/>
<dbReference type="GO" id="GO:0003677">
    <property type="term" value="F:DNA binding"/>
    <property type="evidence" value="ECO:0007669"/>
    <property type="project" value="UniProtKB-KW"/>
</dbReference>
<dbReference type="PROSITE" id="PS00042">
    <property type="entry name" value="HTH_CRP_1"/>
    <property type="match status" value="1"/>
</dbReference>
<dbReference type="Pfam" id="PF13545">
    <property type="entry name" value="HTH_Crp_2"/>
    <property type="match status" value="1"/>
</dbReference>